<evidence type="ECO:0000313" key="1">
    <source>
        <dbReference type="EMBL" id="KAB5573207.1"/>
    </source>
</evidence>
<dbReference type="EMBL" id="VDCV01000001">
    <property type="protein sequence ID" value="KAB5573207.1"/>
    <property type="molecule type" value="Genomic_DNA"/>
</dbReference>
<reference evidence="2" key="1">
    <citation type="journal article" date="2019" name="Gigascience">
        <title>De novo genome assembly of the endangered Acer yangbiense, a plant species with extremely small populations endemic to Yunnan Province, China.</title>
        <authorList>
            <person name="Yang J."/>
            <person name="Wariss H.M."/>
            <person name="Tao L."/>
            <person name="Zhang R."/>
            <person name="Yun Q."/>
            <person name="Hollingsworth P."/>
            <person name="Dao Z."/>
            <person name="Luo G."/>
            <person name="Guo H."/>
            <person name="Ma Y."/>
            <person name="Sun W."/>
        </authorList>
    </citation>
    <scope>NUCLEOTIDE SEQUENCE [LARGE SCALE GENOMIC DNA]</scope>
    <source>
        <strain evidence="2">cv. br00</strain>
    </source>
</reference>
<dbReference type="PANTHER" id="PTHR34782:SF1">
    <property type="entry name" value="PHOSPHORIBOSYLFORMYLGLYCINAMIDINE SYNTHASE"/>
    <property type="match status" value="1"/>
</dbReference>
<dbReference type="AlphaFoldDB" id="A0A5N5P1Y2"/>
<dbReference type="InterPro" id="IPR007454">
    <property type="entry name" value="UPF0250_YbeD-like"/>
</dbReference>
<dbReference type="Pfam" id="PF04359">
    <property type="entry name" value="DUF493"/>
    <property type="match status" value="1"/>
</dbReference>
<name>A0A5N5P1Y2_9ROSI</name>
<dbReference type="PANTHER" id="PTHR34782">
    <property type="entry name" value="PHOSPHORIBOSYLFORMYLGLYCINAMIDINE SYNTHASE"/>
    <property type="match status" value="1"/>
</dbReference>
<protein>
    <submittedName>
        <fullName evidence="1">Uncharacterized protein</fullName>
    </submittedName>
</protein>
<sequence>MACTSVLRSVLTTEPWMIPLHRNRAIIYYSLSSRRTVGFSTSKTPSIRALEFHHSGRPGPAHVNCFCSYNNNNNNEDDQDQDPPQEAVLKAISGLSASSSSLAFWVSRTEGRVGQTTNVVIGGTVADDSTNEWLALDKKVNSYPTVRGFTAIGTGGDDFVQAMVIAVESVIQQPIPEGRVRQKVSSRGKYVSVNIGPVQVASSEQVQAVYNAMRRDDRMKYFL</sequence>
<gene>
    <name evidence="1" type="ORF">DKX38_000401</name>
</gene>
<accession>A0A5N5P1Y2</accession>
<evidence type="ECO:0000313" key="2">
    <source>
        <dbReference type="Proteomes" id="UP000326939"/>
    </source>
</evidence>
<organism evidence="1 2">
    <name type="scientific">Salix brachista</name>
    <dbReference type="NCBI Taxonomy" id="2182728"/>
    <lineage>
        <taxon>Eukaryota</taxon>
        <taxon>Viridiplantae</taxon>
        <taxon>Streptophyta</taxon>
        <taxon>Embryophyta</taxon>
        <taxon>Tracheophyta</taxon>
        <taxon>Spermatophyta</taxon>
        <taxon>Magnoliopsida</taxon>
        <taxon>eudicotyledons</taxon>
        <taxon>Gunneridae</taxon>
        <taxon>Pentapetalae</taxon>
        <taxon>rosids</taxon>
        <taxon>fabids</taxon>
        <taxon>Malpighiales</taxon>
        <taxon>Salicaceae</taxon>
        <taxon>Saliceae</taxon>
        <taxon>Salix</taxon>
    </lineage>
</organism>
<keyword evidence="2" id="KW-1185">Reference proteome</keyword>
<dbReference type="InterPro" id="IPR027471">
    <property type="entry name" value="YbeD-like_sf"/>
</dbReference>
<dbReference type="Gene3D" id="3.30.70.260">
    <property type="match status" value="1"/>
</dbReference>
<comment type="caution">
    <text evidence="1">The sequence shown here is derived from an EMBL/GenBank/DDBJ whole genome shotgun (WGS) entry which is preliminary data.</text>
</comment>
<proteinExistence type="predicted"/>
<dbReference type="SUPFAM" id="SSF117991">
    <property type="entry name" value="YbeD/HP0495-like"/>
    <property type="match status" value="1"/>
</dbReference>
<dbReference type="Proteomes" id="UP000326939">
    <property type="component" value="Chromosome 1"/>
</dbReference>